<dbReference type="EMBL" id="JAFLCK010000019">
    <property type="protein sequence ID" value="MBN8661365.1"/>
    <property type="molecule type" value="Genomic_DNA"/>
</dbReference>
<evidence type="ECO:0000256" key="1">
    <source>
        <dbReference type="SAM" id="SignalP"/>
    </source>
</evidence>
<evidence type="ECO:0000313" key="3">
    <source>
        <dbReference type="Proteomes" id="UP000664277"/>
    </source>
</evidence>
<comment type="caution">
    <text evidence="2">The sequence shown here is derived from an EMBL/GenBank/DDBJ whole genome shotgun (WGS) entry which is preliminary data.</text>
</comment>
<dbReference type="PANTHER" id="PTHR19879:SF9">
    <property type="entry name" value="TRANSCRIPTION INITIATION FACTOR TFIID SUBUNIT 5"/>
    <property type="match status" value="1"/>
</dbReference>
<dbReference type="AlphaFoldDB" id="A0A8J7PMD8"/>
<dbReference type="SMART" id="SM00320">
    <property type="entry name" value="WD40"/>
    <property type="match status" value="3"/>
</dbReference>
<protein>
    <submittedName>
        <fullName evidence="2">WD40 repeat domain-containing protein</fullName>
    </submittedName>
</protein>
<dbReference type="Gene3D" id="2.130.10.10">
    <property type="entry name" value="YVTN repeat-like/Quinoprotein amine dehydrogenase"/>
    <property type="match status" value="2"/>
</dbReference>
<sequence>MPTYAKRIFLLLLSFAWAGLPGQAVSLPDEVDRAEEKLELLEEGSLERTFLRDMDFSPDDKILAVSYANRPPAQVAVASGRILNVLGYSPDEELKRRELSRRLRQDPTIAGAERVGHGGFSLASNSLLRRVNDINAITYSPDGKQVAGAGAGVLKLYDAQSGREEQVISITETAALTHAQDPQYFVSMVASMGGSGLLGGSWGVGSSSVEYSQDGKLVAVCQPYGCSVRSSKDGKEVYGFHHSDRMGGRYFARFSPEGKELAVVCQTTGMERSACRLDILDAQSGKILRTYQKRWPYGDLRWSQDGKRLAFFTVEGKLVELDSADFRELAVLPGGDRLSFSPDGRYLVVSDREEGARIMEVMSGKIVKRFYQDFPDAVRGIRARPVAWSHNGKTIAVGGEEYMVYFWDVGALKQ</sequence>
<dbReference type="SUPFAM" id="SSF50998">
    <property type="entry name" value="Quinoprotein alcohol dehydrogenase-like"/>
    <property type="match status" value="1"/>
</dbReference>
<name>A0A8J7PMD8_9BACT</name>
<feature type="signal peptide" evidence="1">
    <location>
        <begin position="1"/>
        <end position="26"/>
    </location>
</feature>
<keyword evidence="1" id="KW-0732">Signal</keyword>
<dbReference type="InterPro" id="IPR001680">
    <property type="entry name" value="WD40_rpt"/>
</dbReference>
<reference evidence="2" key="1">
    <citation type="submission" date="2021-02" db="EMBL/GenBank/DDBJ databases">
        <title>Genome-Resolved Metagenomics of a Microbial Community Performing Photosynthetic Biological Nutrient Removal.</title>
        <authorList>
            <person name="Mcdaniel E.A."/>
        </authorList>
    </citation>
    <scope>NUCLEOTIDE SEQUENCE</scope>
    <source>
        <strain evidence="2">UWPOB_OBS1</strain>
    </source>
</reference>
<gene>
    <name evidence="2" type="ORF">J0M35_13445</name>
</gene>
<dbReference type="PANTHER" id="PTHR19879">
    <property type="entry name" value="TRANSCRIPTION INITIATION FACTOR TFIID"/>
    <property type="match status" value="1"/>
</dbReference>
<organism evidence="2 3">
    <name type="scientific">Candidatus Obscuribacter phosphatis</name>
    <dbReference type="NCBI Taxonomy" id="1906157"/>
    <lineage>
        <taxon>Bacteria</taxon>
        <taxon>Bacillati</taxon>
        <taxon>Candidatus Melainabacteria</taxon>
        <taxon>Candidatus Obscuribacterales</taxon>
        <taxon>Candidatus Obscuribacteraceae</taxon>
        <taxon>Candidatus Obscuribacter</taxon>
    </lineage>
</organism>
<dbReference type="InterPro" id="IPR015943">
    <property type="entry name" value="WD40/YVTN_repeat-like_dom_sf"/>
</dbReference>
<evidence type="ECO:0000313" key="2">
    <source>
        <dbReference type="EMBL" id="MBN8661365.1"/>
    </source>
</evidence>
<feature type="chain" id="PRO_5035216552" evidence="1">
    <location>
        <begin position="27"/>
        <end position="414"/>
    </location>
</feature>
<dbReference type="InterPro" id="IPR011047">
    <property type="entry name" value="Quinoprotein_ADH-like_sf"/>
</dbReference>
<proteinExistence type="predicted"/>
<dbReference type="Proteomes" id="UP000664277">
    <property type="component" value="Unassembled WGS sequence"/>
</dbReference>
<accession>A0A8J7PMD8</accession>